<dbReference type="Proteomes" id="UP000324091">
    <property type="component" value="Chromosome 2"/>
</dbReference>
<feature type="domain" description="Ras-associating" evidence="11">
    <location>
        <begin position="1"/>
        <end position="82"/>
    </location>
</feature>
<evidence type="ECO:0000256" key="2">
    <source>
        <dbReference type="ARBA" id="ARBA00006377"/>
    </source>
</evidence>
<keyword evidence="4" id="KW-0140">cGMP</keyword>
<dbReference type="SMART" id="SM00314">
    <property type="entry name" value="RA"/>
    <property type="match status" value="1"/>
</dbReference>
<sequence length="531" mass="59479">MELKVWVDGVVRVVCGLALDTSCKAVVIALAQSLGQTGRYLLVMKLHETERQLEANDCPLQLLAQLGQLSAQVQFTLQRTGPSLEHGPNTRPRERHRPGSRPTEPQSLQQRVPGKASRSSAHPRKNHLNRSWSPSPHVSSELRASPLSFLDQTSSKEEVFRHILQQEQRLRDLQVLLQSLDRETALWELDSTSAPTPGPNPNLVERLEERLRQNEAELLLGEHWEGELEAETDRERELHRHLEQIHSSLDDHGSQLQLQHLQQLQQHAECLRQDLNLPAHPQTGPVQAVDEEEVLKPLQQELQHRLWQAQELDATLAQTQGALRTAEQMVQDRQRTVEELNKELRQCKLQQFIQKSGGLPPDQNISQQTTNIYLINAGIVEQEDIQDKNYVTEDPSNFHLCDQRGEQGFQQTHCVLPQQLISENTHNSISSFEPELHSTSPAPLSSSSTQTGTTSSTEMNAAVEGADGAKAAPPKFKQKESRQFKSKAPKAGQKGFDDVPGMDGLGDAAVICPWEAFGDMELSDLAQFGIV</sequence>
<accession>A0A5C6NKW0</accession>
<keyword evidence="13" id="KW-1185">Reference proteome</keyword>
<dbReference type="InterPro" id="IPR006952">
    <property type="entry name" value="PDE6_gamma"/>
</dbReference>
<comment type="function">
    <text evidence="8">Participates in processes of transmission and amplification of the visual signal. cGMP-PDEs are the effector molecules in G-protein-mediated phototransduction in vertebrate rods and cones.</text>
</comment>
<dbReference type="Gene3D" id="4.10.1120.10">
    <property type="entry name" value="Retinal cGMP phosphodiesterase, gamma subunit"/>
    <property type="match status" value="1"/>
</dbReference>
<feature type="compositionally biased region" description="Low complexity" evidence="10">
    <location>
        <begin position="438"/>
        <end position="472"/>
    </location>
</feature>
<gene>
    <name evidence="12" type="ORF">D4764_02G0006160</name>
</gene>
<evidence type="ECO:0000256" key="7">
    <source>
        <dbReference type="ARBA" id="ARBA00023305"/>
    </source>
</evidence>
<evidence type="ECO:0000256" key="6">
    <source>
        <dbReference type="ARBA" id="ARBA00022801"/>
    </source>
</evidence>
<protein>
    <recommendedName>
        <fullName evidence="3">3',5'-cyclic-GMP phosphodiesterase</fullName>
        <ecNumber evidence="3">3.1.4.35</ecNumber>
    </recommendedName>
</protein>
<dbReference type="PANTHER" id="PTHR15286:SF11">
    <property type="entry name" value="RAS ASSOCIATION DOMAIN-CONTAINING PROTEIN 7"/>
    <property type="match status" value="1"/>
</dbReference>
<evidence type="ECO:0000313" key="13">
    <source>
        <dbReference type="Proteomes" id="UP000324091"/>
    </source>
</evidence>
<comment type="similarity">
    <text evidence="2">Belongs to the rod/cone cGMP-PDE gamma subunit family.</text>
</comment>
<dbReference type="SUPFAM" id="SSF54236">
    <property type="entry name" value="Ubiquitin-like"/>
    <property type="match status" value="1"/>
</dbReference>
<comment type="caution">
    <text evidence="12">The sequence shown here is derived from an EMBL/GenBank/DDBJ whole genome shotgun (WGS) entry which is preliminary data.</text>
</comment>
<evidence type="ECO:0000256" key="8">
    <source>
        <dbReference type="ARBA" id="ARBA00025377"/>
    </source>
</evidence>
<keyword evidence="6" id="KW-0378">Hydrolase</keyword>
<dbReference type="EC" id="3.1.4.35" evidence="3"/>
<dbReference type="InterPro" id="IPR000159">
    <property type="entry name" value="RA_dom"/>
</dbReference>
<dbReference type="InterPro" id="IPR029071">
    <property type="entry name" value="Ubiquitin-like_domsf"/>
</dbReference>
<dbReference type="GO" id="GO:0030553">
    <property type="term" value="F:cGMP binding"/>
    <property type="evidence" value="ECO:0007669"/>
    <property type="project" value="InterPro"/>
</dbReference>
<dbReference type="PROSITE" id="PS50200">
    <property type="entry name" value="RA"/>
    <property type="match status" value="1"/>
</dbReference>
<evidence type="ECO:0000313" key="12">
    <source>
        <dbReference type="EMBL" id="TWW67575.1"/>
    </source>
</evidence>
<evidence type="ECO:0000256" key="1">
    <source>
        <dbReference type="ARBA" id="ARBA00000583"/>
    </source>
</evidence>
<dbReference type="Pfam" id="PF04868">
    <property type="entry name" value="PDE6_gamma"/>
    <property type="match status" value="1"/>
</dbReference>
<dbReference type="AlphaFoldDB" id="A0A5C6NKW0"/>
<evidence type="ECO:0000256" key="9">
    <source>
        <dbReference type="SAM" id="Coils"/>
    </source>
</evidence>
<feature type="region of interest" description="Disordered" evidence="10">
    <location>
        <begin position="79"/>
        <end position="140"/>
    </location>
</feature>
<proteinExistence type="inferred from homology"/>
<keyword evidence="9" id="KW-0175">Coiled coil</keyword>
<evidence type="ECO:0000256" key="10">
    <source>
        <dbReference type="SAM" id="MobiDB-lite"/>
    </source>
</evidence>
<feature type="region of interest" description="Disordered" evidence="10">
    <location>
        <begin position="431"/>
        <end position="499"/>
    </location>
</feature>
<dbReference type="GO" id="GO:0007601">
    <property type="term" value="P:visual perception"/>
    <property type="evidence" value="ECO:0007669"/>
    <property type="project" value="UniProtKB-KW"/>
</dbReference>
<dbReference type="Pfam" id="PF00788">
    <property type="entry name" value="RA"/>
    <property type="match status" value="1"/>
</dbReference>
<keyword evidence="7" id="KW-0844">Vision</keyword>
<dbReference type="EMBL" id="RHFK02000012">
    <property type="protein sequence ID" value="TWW67575.1"/>
    <property type="molecule type" value="Genomic_DNA"/>
</dbReference>
<dbReference type="InterPro" id="IPR037030">
    <property type="entry name" value="PDE6_gamma_sf"/>
</dbReference>
<reference evidence="12 13" key="1">
    <citation type="submission" date="2019-04" db="EMBL/GenBank/DDBJ databases">
        <title>Chromosome genome assembly for Takifugu flavidus.</title>
        <authorList>
            <person name="Xiao S."/>
        </authorList>
    </citation>
    <scope>NUCLEOTIDE SEQUENCE [LARGE SCALE GENOMIC DNA]</scope>
    <source>
        <strain evidence="12">HTHZ2018</strain>
        <tissue evidence="12">Muscle</tissue>
    </source>
</reference>
<feature type="coiled-coil region" evidence="9">
    <location>
        <begin position="309"/>
        <end position="350"/>
    </location>
</feature>
<dbReference type="GO" id="GO:0007165">
    <property type="term" value="P:signal transduction"/>
    <property type="evidence" value="ECO:0007669"/>
    <property type="project" value="InterPro"/>
</dbReference>
<comment type="catalytic activity">
    <reaction evidence="1">
        <text>3',5'-cyclic GMP + H2O = GMP + H(+)</text>
        <dbReference type="Rhea" id="RHEA:16957"/>
        <dbReference type="ChEBI" id="CHEBI:15377"/>
        <dbReference type="ChEBI" id="CHEBI:15378"/>
        <dbReference type="ChEBI" id="CHEBI:57746"/>
        <dbReference type="ChEBI" id="CHEBI:58115"/>
        <dbReference type="EC" id="3.1.4.35"/>
    </reaction>
</comment>
<evidence type="ECO:0000256" key="4">
    <source>
        <dbReference type="ARBA" id="ARBA00022535"/>
    </source>
</evidence>
<dbReference type="Gene3D" id="3.10.20.90">
    <property type="entry name" value="Phosphatidylinositol 3-kinase Catalytic Subunit, Chain A, domain 1"/>
    <property type="match status" value="1"/>
</dbReference>
<feature type="compositionally biased region" description="Polar residues" evidence="10">
    <location>
        <begin position="129"/>
        <end position="138"/>
    </location>
</feature>
<name>A0A5C6NKW0_9TELE</name>
<organism evidence="12 13">
    <name type="scientific">Takifugu flavidus</name>
    <name type="common">sansaifugu</name>
    <dbReference type="NCBI Taxonomy" id="433684"/>
    <lineage>
        <taxon>Eukaryota</taxon>
        <taxon>Metazoa</taxon>
        <taxon>Chordata</taxon>
        <taxon>Craniata</taxon>
        <taxon>Vertebrata</taxon>
        <taxon>Euteleostomi</taxon>
        <taxon>Actinopterygii</taxon>
        <taxon>Neopterygii</taxon>
        <taxon>Teleostei</taxon>
        <taxon>Neoteleostei</taxon>
        <taxon>Acanthomorphata</taxon>
        <taxon>Eupercaria</taxon>
        <taxon>Tetraodontiformes</taxon>
        <taxon>Tetradontoidea</taxon>
        <taxon>Tetraodontidae</taxon>
        <taxon>Takifugu</taxon>
    </lineage>
</organism>
<evidence type="ECO:0000256" key="3">
    <source>
        <dbReference type="ARBA" id="ARBA00012319"/>
    </source>
</evidence>
<dbReference type="InterPro" id="IPR033593">
    <property type="entry name" value="N-RASSF"/>
</dbReference>
<dbReference type="GO" id="GO:0047555">
    <property type="term" value="F:3',5'-cyclic-GMP phosphodiesterase activity"/>
    <property type="evidence" value="ECO:0007669"/>
    <property type="project" value="UniProtKB-EC"/>
</dbReference>
<evidence type="ECO:0000259" key="11">
    <source>
        <dbReference type="PROSITE" id="PS50200"/>
    </source>
</evidence>
<evidence type="ECO:0000256" key="5">
    <source>
        <dbReference type="ARBA" id="ARBA00022606"/>
    </source>
</evidence>
<keyword evidence="5" id="KW-0716">Sensory transduction</keyword>
<dbReference type="PANTHER" id="PTHR15286">
    <property type="entry name" value="RAS-ASSOCIATING DOMAIN CONTAINING PROTEIN"/>
    <property type="match status" value="1"/>
</dbReference>